<keyword evidence="2" id="KW-1185">Reference proteome</keyword>
<proteinExistence type="predicted"/>
<dbReference type="Proteomes" id="UP000509510">
    <property type="component" value="Chromosome IV"/>
</dbReference>
<protein>
    <submittedName>
        <fullName evidence="1">Uncharacterized protein</fullName>
    </submittedName>
</protein>
<organism evidence="1 2">
    <name type="scientific">Talaromyces rugulosus</name>
    <name type="common">Penicillium rugulosum</name>
    <dbReference type="NCBI Taxonomy" id="121627"/>
    <lineage>
        <taxon>Eukaryota</taxon>
        <taxon>Fungi</taxon>
        <taxon>Dikarya</taxon>
        <taxon>Ascomycota</taxon>
        <taxon>Pezizomycotina</taxon>
        <taxon>Eurotiomycetes</taxon>
        <taxon>Eurotiomycetidae</taxon>
        <taxon>Eurotiales</taxon>
        <taxon>Trichocomaceae</taxon>
        <taxon>Talaromyces</taxon>
        <taxon>Talaromyces sect. Islandici</taxon>
    </lineage>
</organism>
<dbReference type="AlphaFoldDB" id="A0A7H8R281"/>
<gene>
    <name evidence="1" type="ORF">TRUGW13939_07635</name>
</gene>
<evidence type="ECO:0000313" key="2">
    <source>
        <dbReference type="Proteomes" id="UP000509510"/>
    </source>
</evidence>
<sequence length="28" mass="3139">MEGVFGTNYPTTGRRTGHIRTVRSLALF</sequence>
<evidence type="ECO:0000313" key="1">
    <source>
        <dbReference type="EMBL" id="QKX60490.1"/>
    </source>
</evidence>
<reference evidence="2" key="1">
    <citation type="submission" date="2020-06" db="EMBL/GenBank/DDBJ databases">
        <title>A chromosome-scale genome assembly of Talaromyces rugulosus W13939.</title>
        <authorList>
            <person name="Wang B."/>
            <person name="Guo L."/>
            <person name="Ye K."/>
            <person name="Wang L."/>
        </authorList>
    </citation>
    <scope>NUCLEOTIDE SEQUENCE [LARGE SCALE GENOMIC DNA]</scope>
    <source>
        <strain evidence="2">W13939</strain>
    </source>
</reference>
<accession>A0A7H8R281</accession>
<dbReference type="EMBL" id="CP055901">
    <property type="protein sequence ID" value="QKX60490.1"/>
    <property type="molecule type" value="Genomic_DNA"/>
</dbReference>
<name>A0A7H8R281_TALRU</name>